<evidence type="ECO:0000313" key="12">
    <source>
        <dbReference type="Proteomes" id="UP000095287"/>
    </source>
</evidence>
<dbReference type="PANTHER" id="PTHR22907:SF39">
    <property type="entry name" value="ZP DOMAIN-CONTAINING PROTEIN"/>
    <property type="match status" value="1"/>
</dbReference>
<evidence type="ECO:0000256" key="9">
    <source>
        <dbReference type="SAM" id="Phobius"/>
    </source>
</evidence>
<evidence type="ECO:0000256" key="6">
    <source>
        <dbReference type="ARBA" id="ARBA00022989"/>
    </source>
</evidence>
<keyword evidence="2" id="KW-0193">Cuticle</keyword>
<feature type="chain" id="PRO_5009313340" evidence="10">
    <location>
        <begin position="18"/>
        <end position="388"/>
    </location>
</feature>
<dbReference type="PROSITE" id="PS51034">
    <property type="entry name" value="ZP_2"/>
    <property type="match status" value="1"/>
</dbReference>
<evidence type="ECO:0000256" key="5">
    <source>
        <dbReference type="ARBA" id="ARBA00022729"/>
    </source>
</evidence>
<dbReference type="GO" id="GO:0042302">
    <property type="term" value="F:structural constituent of cuticle"/>
    <property type="evidence" value="ECO:0007669"/>
    <property type="project" value="UniProtKB-KW"/>
</dbReference>
<keyword evidence="4 9" id="KW-0812">Transmembrane</keyword>
<dbReference type="GO" id="GO:0005886">
    <property type="term" value="C:plasma membrane"/>
    <property type="evidence" value="ECO:0007669"/>
    <property type="project" value="UniProtKB-SubCell"/>
</dbReference>
<feature type="region of interest" description="Disordered" evidence="8">
    <location>
        <begin position="279"/>
        <end position="300"/>
    </location>
</feature>
<dbReference type="InterPro" id="IPR056953">
    <property type="entry name" value="CUT_N"/>
</dbReference>
<dbReference type="Proteomes" id="UP000095287">
    <property type="component" value="Unplaced"/>
</dbReference>
<comment type="subcellular location">
    <subcellularLocation>
        <location evidence="1">Cell membrane</location>
        <topology evidence="1">Single-pass type I membrane protein</topology>
    </subcellularLocation>
</comment>
<dbReference type="Pfam" id="PF25301">
    <property type="entry name" value="CUT_C"/>
    <property type="match status" value="1"/>
</dbReference>
<feature type="region of interest" description="Disordered" evidence="8">
    <location>
        <begin position="221"/>
        <end position="259"/>
    </location>
</feature>
<proteinExistence type="predicted"/>
<evidence type="ECO:0000256" key="10">
    <source>
        <dbReference type="SAM" id="SignalP"/>
    </source>
</evidence>
<protein>
    <submittedName>
        <fullName evidence="13">ZP domain-containing protein</fullName>
    </submittedName>
</protein>
<evidence type="ECO:0000256" key="7">
    <source>
        <dbReference type="ARBA" id="ARBA00023136"/>
    </source>
</evidence>
<evidence type="ECO:0000259" key="11">
    <source>
        <dbReference type="PROSITE" id="PS51034"/>
    </source>
</evidence>
<keyword evidence="3" id="KW-1003">Cell membrane</keyword>
<dbReference type="InterPro" id="IPR001507">
    <property type="entry name" value="ZP_dom"/>
</dbReference>
<dbReference type="WBParaSite" id="L893_g25686.t2">
    <property type="protein sequence ID" value="L893_g25686.t2"/>
    <property type="gene ID" value="L893_g25686"/>
</dbReference>
<sequence length="388" mass="43746">MLPLALLLLLSPNVLLALRYPNEIVETPTVVCETDRIVVKVRTTSSNPSIIYAEDYHDTAECVARHMNRIEIFHNSCGMTAERMKTPSGTTYRICLAVQIHPLFVTESDRSYCAQCVYMDSNIVEDLQQTIAVSESVPNELDPQFDEFSTPKCTYSIRRGTVDGTPIHYATIGETVFHVWQCDNGVARLQIRRENSHSLHVSAPAVHEPPKWMRRDNTVHSKPIALEPPQSSDESDSDMLSYGSPNDKKPPAISPHASGLKTISYSRNHFSRDRRQIVLFGNGTGPMPPQQDDSKRVPNEQQQLPELDVVGILRVLDSPEDVEYFEERMNGEPQQESSMVTCLPKGMYIALVVTVVILVAIQIIAFTFVFVDRKCFLMFRARAFKQSC</sequence>
<dbReference type="Pfam" id="PF25057">
    <property type="entry name" value="CUT_N"/>
    <property type="match status" value="1"/>
</dbReference>
<evidence type="ECO:0000256" key="1">
    <source>
        <dbReference type="ARBA" id="ARBA00004251"/>
    </source>
</evidence>
<dbReference type="InterPro" id="IPR057475">
    <property type="entry name" value="CUT_C"/>
</dbReference>
<keyword evidence="5 10" id="KW-0732">Signal</keyword>
<keyword evidence="6 9" id="KW-1133">Transmembrane helix</keyword>
<evidence type="ECO:0000256" key="8">
    <source>
        <dbReference type="SAM" id="MobiDB-lite"/>
    </source>
</evidence>
<dbReference type="InterPro" id="IPR051962">
    <property type="entry name" value="Cuticlin"/>
</dbReference>
<keyword evidence="12" id="KW-1185">Reference proteome</keyword>
<dbReference type="SMART" id="SM00241">
    <property type="entry name" value="ZP"/>
    <property type="match status" value="1"/>
</dbReference>
<name>A0A1I7ZEC4_9BILA</name>
<organism evidence="12 13">
    <name type="scientific">Steinernema glaseri</name>
    <dbReference type="NCBI Taxonomy" id="37863"/>
    <lineage>
        <taxon>Eukaryota</taxon>
        <taxon>Metazoa</taxon>
        <taxon>Ecdysozoa</taxon>
        <taxon>Nematoda</taxon>
        <taxon>Chromadorea</taxon>
        <taxon>Rhabditida</taxon>
        <taxon>Tylenchina</taxon>
        <taxon>Panagrolaimomorpha</taxon>
        <taxon>Strongyloidoidea</taxon>
        <taxon>Steinernematidae</taxon>
        <taxon>Steinernema</taxon>
    </lineage>
</organism>
<feature type="transmembrane region" description="Helical" evidence="9">
    <location>
        <begin position="347"/>
        <end position="371"/>
    </location>
</feature>
<evidence type="ECO:0000256" key="2">
    <source>
        <dbReference type="ARBA" id="ARBA00022460"/>
    </source>
</evidence>
<feature type="domain" description="ZP" evidence="11">
    <location>
        <begin position="31"/>
        <end position="388"/>
    </location>
</feature>
<keyword evidence="7 9" id="KW-0472">Membrane</keyword>
<accession>A0A1I7ZEC4</accession>
<evidence type="ECO:0000256" key="3">
    <source>
        <dbReference type="ARBA" id="ARBA00022475"/>
    </source>
</evidence>
<evidence type="ECO:0000256" key="4">
    <source>
        <dbReference type="ARBA" id="ARBA00022692"/>
    </source>
</evidence>
<evidence type="ECO:0000313" key="13">
    <source>
        <dbReference type="WBParaSite" id="L893_g25686.t2"/>
    </source>
</evidence>
<feature type="signal peptide" evidence="10">
    <location>
        <begin position="1"/>
        <end position="17"/>
    </location>
</feature>
<dbReference type="AlphaFoldDB" id="A0A1I7ZEC4"/>
<reference evidence="13" key="1">
    <citation type="submission" date="2016-11" db="UniProtKB">
        <authorList>
            <consortium name="WormBaseParasite"/>
        </authorList>
    </citation>
    <scope>IDENTIFICATION</scope>
</reference>
<dbReference type="PANTHER" id="PTHR22907">
    <property type="entry name" value="GH04558P"/>
    <property type="match status" value="1"/>
</dbReference>